<protein>
    <recommendedName>
        <fullName evidence="3">Lreu-0056-like domain-containing protein</fullName>
    </recommendedName>
</protein>
<keyword evidence="2" id="KW-0472">Membrane</keyword>
<keyword evidence="2" id="KW-1133">Transmembrane helix</keyword>
<dbReference type="RefSeq" id="WP_054607867.1">
    <property type="nucleotide sequence ID" value="NZ_JXDF01000006.1"/>
</dbReference>
<dbReference type="PATRIC" id="fig|148814.13.peg.244"/>
<evidence type="ECO:0000313" key="5">
    <source>
        <dbReference type="Proteomes" id="UP000050269"/>
    </source>
</evidence>
<keyword evidence="2" id="KW-0812">Transmembrane</keyword>
<evidence type="ECO:0000256" key="2">
    <source>
        <dbReference type="SAM" id="Phobius"/>
    </source>
</evidence>
<dbReference type="PROSITE" id="PS51257">
    <property type="entry name" value="PROKAR_LIPOPROTEIN"/>
    <property type="match status" value="1"/>
</dbReference>
<dbReference type="Gene3D" id="3.30.1460.60">
    <property type="match status" value="1"/>
</dbReference>
<feature type="domain" description="Lreu-0056-like" evidence="3">
    <location>
        <begin position="108"/>
        <end position="206"/>
    </location>
</feature>
<dbReference type="Pfam" id="PF22125">
    <property type="entry name" value="Lreu_0056_like"/>
    <property type="match status" value="1"/>
</dbReference>
<evidence type="ECO:0000256" key="1">
    <source>
        <dbReference type="SAM" id="MobiDB-lite"/>
    </source>
</evidence>
<dbReference type="AlphaFoldDB" id="A0A0N8IIA0"/>
<reference evidence="4 5" key="1">
    <citation type="journal article" date="2015" name="Genome Biol. Evol.">
        <title>Functionally Structured Genomes in Lactobacillus kunkeei Colonizing the Honey Crop and Food Products of Honeybees and Stingless Bees.</title>
        <authorList>
            <person name="Tamarit D."/>
            <person name="Ellegaard K.M."/>
            <person name="Wikander J."/>
            <person name="Olofsson T."/>
            <person name="Vasquez A."/>
            <person name="Andersson S.G."/>
        </authorList>
    </citation>
    <scope>NUCLEOTIDE SEQUENCE [LARGE SCALE GENOMIC DNA]</scope>
    <source>
        <strain evidence="4 5">LMbo</strain>
    </source>
</reference>
<feature type="compositionally biased region" description="Low complexity" evidence="1">
    <location>
        <begin position="41"/>
        <end position="59"/>
    </location>
</feature>
<accession>A0A0N8IIA0</accession>
<comment type="caution">
    <text evidence="4">The sequence shown here is derived from an EMBL/GenBank/DDBJ whole genome shotgun (WGS) entry which is preliminary data.</text>
</comment>
<dbReference type="EMBL" id="JXDF01000006">
    <property type="protein sequence ID" value="KPN84015.1"/>
    <property type="molecule type" value="Genomic_DNA"/>
</dbReference>
<proteinExistence type="predicted"/>
<feature type="region of interest" description="Disordered" evidence="1">
    <location>
        <begin position="27"/>
        <end position="64"/>
    </location>
</feature>
<feature type="transmembrane region" description="Helical" evidence="2">
    <location>
        <begin position="6"/>
        <end position="23"/>
    </location>
</feature>
<name>A0A0N8IIA0_9LACO</name>
<gene>
    <name evidence="4" type="ORF">RZ78_05620</name>
</gene>
<dbReference type="Proteomes" id="UP000050269">
    <property type="component" value="Unassembled WGS sequence"/>
</dbReference>
<dbReference type="InterPro" id="IPR054365">
    <property type="entry name" value="Lreu_0056-like"/>
</dbReference>
<sequence length="226" mass="25001">MLKKTIYIIGLASIISLMLVGCGKSKASHQSDKPYGAGQISKKVSSESASDASSSSDSKGTNAANSLNLDDKTYGVLALEYRFSQESDKKASTDYFKDFTSVKKLSSKNSTSMGGLFYADKSNSLEESNNHQYNQFTYNGDTTADTFFKVGTSTVSLQYKGKDPSGKLAMSQLPVIRKTVSKDYLVKTFYKTSAQREHVDNYVKSIPNEDDWEKQQESSTRYMTDN</sequence>
<evidence type="ECO:0000259" key="3">
    <source>
        <dbReference type="Pfam" id="PF22125"/>
    </source>
</evidence>
<organism evidence="4 5">
    <name type="scientific">Apilactobacillus kunkeei</name>
    <dbReference type="NCBI Taxonomy" id="148814"/>
    <lineage>
        <taxon>Bacteria</taxon>
        <taxon>Bacillati</taxon>
        <taxon>Bacillota</taxon>
        <taxon>Bacilli</taxon>
        <taxon>Lactobacillales</taxon>
        <taxon>Lactobacillaceae</taxon>
        <taxon>Apilactobacillus</taxon>
    </lineage>
</organism>
<evidence type="ECO:0000313" key="4">
    <source>
        <dbReference type="EMBL" id="KPN84015.1"/>
    </source>
</evidence>